<dbReference type="PANTHER" id="PTHR43400">
    <property type="entry name" value="FUMARATE REDUCTASE"/>
    <property type="match status" value="1"/>
</dbReference>
<proteinExistence type="predicted"/>
<dbReference type="InterPro" id="IPR050315">
    <property type="entry name" value="FAD-oxidoreductase_2"/>
</dbReference>
<keyword evidence="2" id="KW-0285">Flavoprotein</keyword>
<organism evidence="6">
    <name type="scientific">marine metagenome</name>
    <dbReference type="NCBI Taxonomy" id="408172"/>
    <lineage>
        <taxon>unclassified sequences</taxon>
        <taxon>metagenomes</taxon>
        <taxon>ecological metagenomes</taxon>
    </lineage>
</organism>
<accession>A0A382SN09</accession>
<comment type="cofactor">
    <cofactor evidence="1">
        <name>FAD</name>
        <dbReference type="ChEBI" id="CHEBI:57692"/>
    </cofactor>
</comment>
<name>A0A382SN09_9ZZZZ</name>
<evidence type="ECO:0000256" key="2">
    <source>
        <dbReference type="ARBA" id="ARBA00022630"/>
    </source>
</evidence>
<reference evidence="6" key="1">
    <citation type="submission" date="2018-05" db="EMBL/GenBank/DDBJ databases">
        <authorList>
            <person name="Lanie J.A."/>
            <person name="Ng W.-L."/>
            <person name="Kazmierczak K.M."/>
            <person name="Andrzejewski T.M."/>
            <person name="Davidsen T.M."/>
            <person name="Wayne K.J."/>
            <person name="Tettelin H."/>
            <person name="Glass J.I."/>
            <person name="Rusch D."/>
            <person name="Podicherti R."/>
            <person name="Tsui H.-C.T."/>
            <person name="Winkler M.E."/>
        </authorList>
    </citation>
    <scope>NUCLEOTIDE SEQUENCE</scope>
</reference>
<dbReference type="InterPro" id="IPR003953">
    <property type="entry name" value="FAD-dep_OxRdtase_2_FAD-bd"/>
</dbReference>
<dbReference type="SUPFAM" id="SSF51905">
    <property type="entry name" value="FAD/NAD(P)-binding domain"/>
    <property type="match status" value="1"/>
</dbReference>
<protein>
    <recommendedName>
        <fullName evidence="5">FAD-dependent oxidoreductase 2 FAD-binding domain-containing protein</fullName>
    </recommendedName>
</protein>
<dbReference type="Gene3D" id="3.90.700.10">
    <property type="entry name" value="Succinate dehydrogenase/fumarate reductase flavoprotein, catalytic domain"/>
    <property type="match status" value="1"/>
</dbReference>
<feature type="domain" description="FAD-dependent oxidoreductase 2 FAD-binding" evidence="5">
    <location>
        <begin position="2"/>
        <end position="83"/>
    </location>
</feature>
<evidence type="ECO:0000256" key="4">
    <source>
        <dbReference type="ARBA" id="ARBA00023002"/>
    </source>
</evidence>
<feature type="non-terminal residue" evidence="6">
    <location>
        <position position="1"/>
    </location>
</feature>
<evidence type="ECO:0000256" key="1">
    <source>
        <dbReference type="ARBA" id="ARBA00001974"/>
    </source>
</evidence>
<evidence type="ECO:0000259" key="5">
    <source>
        <dbReference type="Pfam" id="PF00890"/>
    </source>
</evidence>
<dbReference type="SUPFAM" id="SSF56425">
    <property type="entry name" value="Succinate dehydrogenase/fumarate reductase flavoprotein, catalytic domain"/>
    <property type="match status" value="1"/>
</dbReference>
<dbReference type="PANTHER" id="PTHR43400:SF7">
    <property type="entry name" value="FAD-DEPENDENT OXIDOREDUCTASE 2 FAD BINDING DOMAIN-CONTAINING PROTEIN"/>
    <property type="match status" value="1"/>
</dbReference>
<sequence>RSEVLQETVERYNNFVDLGEDQDYKKPTPRYKIQKPPFFAAWSTPILHDSLAGLRTNTKSQVIDIRGQVIPGLYCAGESQGGFAQHGLGRCLVFGRIAGRDAAVNGGSA</sequence>
<gene>
    <name evidence="6" type="ORF">METZ01_LOCUS364158</name>
</gene>
<dbReference type="Gene3D" id="3.50.50.60">
    <property type="entry name" value="FAD/NAD(P)-binding domain"/>
    <property type="match status" value="1"/>
</dbReference>
<dbReference type="Pfam" id="PF00890">
    <property type="entry name" value="FAD_binding_2"/>
    <property type="match status" value="1"/>
</dbReference>
<evidence type="ECO:0000313" key="6">
    <source>
        <dbReference type="EMBL" id="SVD11304.1"/>
    </source>
</evidence>
<dbReference type="AlphaFoldDB" id="A0A382SN09"/>
<dbReference type="InterPro" id="IPR036188">
    <property type="entry name" value="FAD/NAD-bd_sf"/>
</dbReference>
<evidence type="ECO:0000256" key="3">
    <source>
        <dbReference type="ARBA" id="ARBA00022827"/>
    </source>
</evidence>
<keyword evidence="3" id="KW-0274">FAD</keyword>
<dbReference type="GO" id="GO:0016491">
    <property type="term" value="F:oxidoreductase activity"/>
    <property type="evidence" value="ECO:0007669"/>
    <property type="project" value="UniProtKB-KW"/>
</dbReference>
<dbReference type="InterPro" id="IPR027477">
    <property type="entry name" value="Succ_DH/fumarate_Rdtase_cat_sf"/>
</dbReference>
<keyword evidence="4" id="KW-0560">Oxidoreductase</keyword>
<dbReference type="EMBL" id="UINC01130311">
    <property type="protein sequence ID" value="SVD11304.1"/>
    <property type="molecule type" value="Genomic_DNA"/>
</dbReference>